<keyword evidence="8" id="KW-0997">Cell inner membrane</keyword>
<dbReference type="FunFam" id="1.10.3810.10:FF:000003">
    <property type="entry name" value="Penicillin-binding protein 1a"/>
    <property type="match status" value="1"/>
</dbReference>
<dbReference type="InterPro" id="IPR012338">
    <property type="entry name" value="Beta-lactam/transpept-like"/>
</dbReference>
<evidence type="ECO:0000313" key="31">
    <source>
        <dbReference type="EMBL" id="ALG69852.1"/>
    </source>
</evidence>
<keyword evidence="19" id="KW-0472">Membrane</keyword>
<evidence type="ECO:0000256" key="8">
    <source>
        <dbReference type="ARBA" id="ARBA00022519"/>
    </source>
</evidence>
<keyword evidence="17" id="KW-0573">Peptidoglycan synthesis</keyword>
<feature type="compositionally biased region" description="Low complexity" evidence="27">
    <location>
        <begin position="826"/>
        <end position="841"/>
    </location>
</feature>
<keyword evidence="18" id="KW-1133">Transmembrane helix</keyword>
<gene>
    <name evidence="31" type="ORF">AL072_01720</name>
</gene>
<feature type="region of interest" description="Disordered" evidence="27">
    <location>
        <begin position="413"/>
        <end position="441"/>
    </location>
</feature>
<dbReference type="Gene3D" id="2.40.50.140">
    <property type="entry name" value="Nucleic acid-binding proteins"/>
    <property type="match status" value="1"/>
</dbReference>
<dbReference type="SUPFAM" id="SSF53955">
    <property type="entry name" value="Lysozyme-like"/>
    <property type="match status" value="1"/>
</dbReference>
<feature type="compositionally biased region" description="Basic and acidic residues" evidence="27">
    <location>
        <begin position="419"/>
        <end position="435"/>
    </location>
</feature>
<evidence type="ECO:0000256" key="23">
    <source>
        <dbReference type="ARBA" id="ARBA00034000"/>
    </source>
</evidence>
<dbReference type="GO" id="GO:0008360">
    <property type="term" value="P:regulation of cell shape"/>
    <property type="evidence" value="ECO:0007669"/>
    <property type="project" value="UniProtKB-KW"/>
</dbReference>
<dbReference type="GO" id="GO:0009002">
    <property type="term" value="F:serine-type D-Ala-D-Ala carboxypeptidase activity"/>
    <property type="evidence" value="ECO:0007669"/>
    <property type="project" value="UniProtKB-EC"/>
</dbReference>
<evidence type="ECO:0000256" key="10">
    <source>
        <dbReference type="ARBA" id="ARBA00022670"/>
    </source>
</evidence>
<evidence type="ECO:0000256" key="3">
    <source>
        <dbReference type="ARBA" id="ARBA00007090"/>
    </source>
</evidence>
<keyword evidence="20" id="KW-0046">Antibiotic resistance</keyword>
<feature type="domain" description="Penicillin-binding protein transpeptidase" evidence="28">
    <location>
        <begin position="453"/>
        <end position="747"/>
    </location>
</feature>
<evidence type="ECO:0000256" key="9">
    <source>
        <dbReference type="ARBA" id="ARBA00022645"/>
    </source>
</evidence>
<keyword evidence="12" id="KW-0808">Transferase</keyword>
<keyword evidence="32" id="KW-1185">Reference proteome</keyword>
<keyword evidence="7" id="KW-1003">Cell membrane</keyword>
<evidence type="ECO:0000259" key="30">
    <source>
        <dbReference type="Pfam" id="PF17092"/>
    </source>
</evidence>
<dbReference type="Pfam" id="PF00905">
    <property type="entry name" value="Transpeptidase"/>
    <property type="match status" value="1"/>
</dbReference>
<dbReference type="PANTHER" id="PTHR32282:SF27">
    <property type="entry name" value="PENICILLIN-BINDING PROTEIN 1A"/>
    <property type="match status" value="1"/>
</dbReference>
<comment type="similarity">
    <text evidence="4">In the N-terminal section; belongs to the glycosyltransferase 51 family.</text>
</comment>
<comment type="subcellular location">
    <subcellularLocation>
        <location evidence="1">Cell inner membrane</location>
        <topology evidence="1">Single-pass type II membrane protein</topology>
    </subcellularLocation>
</comment>
<dbReference type="AlphaFoldDB" id="A0AAC8VUN1"/>
<keyword evidence="22" id="KW-0961">Cell wall biogenesis/degradation</keyword>
<evidence type="ECO:0000256" key="6">
    <source>
        <dbReference type="ARBA" id="ARBA00018638"/>
    </source>
</evidence>
<comment type="pathway">
    <text evidence="26">Glycan biosynthesis.</text>
</comment>
<dbReference type="Pfam" id="PF17092">
    <property type="entry name" value="PCB_OB"/>
    <property type="match status" value="1"/>
</dbReference>
<dbReference type="EMBL" id="CP012401">
    <property type="protein sequence ID" value="ALG69852.1"/>
    <property type="molecule type" value="Genomic_DNA"/>
</dbReference>
<comment type="catalytic activity">
    <reaction evidence="23">
        <text>Preferential cleavage: (Ac)2-L-Lys-D-Ala-|-D-Ala. Also transpeptidation of peptidyl-alanyl moieties that are N-acyl substituents of D-alanine.</text>
        <dbReference type="EC" id="3.4.16.4"/>
    </reaction>
</comment>
<evidence type="ECO:0000256" key="15">
    <source>
        <dbReference type="ARBA" id="ARBA00022960"/>
    </source>
</evidence>
<evidence type="ECO:0000256" key="18">
    <source>
        <dbReference type="ARBA" id="ARBA00022989"/>
    </source>
</evidence>
<dbReference type="InterPro" id="IPR036950">
    <property type="entry name" value="PBP_transglycosylase"/>
</dbReference>
<organism evidence="31 32">
    <name type="scientific">Azospirillum thiophilum</name>
    <dbReference type="NCBI Taxonomy" id="528244"/>
    <lineage>
        <taxon>Bacteria</taxon>
        <taxon>Pseudomonadati</taxon>
        <taxon>Pseudomonadota</taxon>
        <taxon>Alphaproteobacteria</taxon>
        <taxon>Rhodospirillales</taxon>
        <taxon>Azospirillaceae</taxon>
        <taxon>Azospirillum</taxon>
    </lineage>
</organism>
<sequence length="847" mass="92070">MRLLLSLLMAFVMLALAGAGGLVFLFEHYDNDLPDYTKLANYEPPVTTRIYAGDGRLMAEFASERRVFVPIDAMPRRVINAFMAAEDKNFYAHQGVDPLGILRAILTNIENFGRDRRPVGASTITQQVAKNMLLTNEVSFARKIKEAILAVRIERAFTKDRIMELYLNEIFLGNRSYGVAAAAMNYFNKALDELSIEEVAFLAALPKAPSNYNPERQHDAAIARRNWVIGRMSEDGYITPDEAKSAQGRPLQTRKRDDQEVVTAEYFAEEIRRELVKLYGEQALYEGGLSVRASMDPQLQTAATKALRDGLIAYDRRHGWRGPVGRMDNFDNWPKKLAAMPPPAGSEGWKLAVVLKDDQADGLDIGLTDGSRGRIPLSELRWARPWKEGETLGPAVRKPSDVAKLGDLLLVEPVSGPAGKDEDEKPAKKGDKAAAKELPPGSYGLRQIPTVQGGLVALDPHTGRVLAMVGGFSPAMSVFNRATQALRQPGSSFKPFVYLTALNQGFTPSSLVMDAPFSFDPGGGQPVWRPENYSHEFYGPTPLRVGIEKSRNVMTVRLAQQIGMDKVKALAEKFGIVDNLQPYLPMSLGAGETTVLRLSTAYAMLDNGGKRVVPTFIDRVQDRNGKTIFRHDNRACENCSAVAWKDGMAVPAVPDTREQVNDPRTTYQIVSILEGVVQRGTAAALRSLGKPLAGKTGTTNDSHDAWFMGFSPDLVVGTYIGFDQPRSLGGHETGGSAAVPVFKEVMQVALKDKPATPFRVPPGLRLVRVNPANGQLAQPGDSRAIWEAFLPGTEPNPDQPQIVLDGSSQGSFGDPNAGPNSAMGFGATQPGVPAPPAAATLGTGGLY</sequence>
<dbReference type="EC" id="3.4.16.4" evidence="5"/>
<feature type="domain" description="Penicillin-binding protein OB-like" evidence="30">
    <location>
        <begin position="320"/>
        <end position="451"/>
    </location>
</feature>
<dbReference type="SUPFAM" id="SSF56601">
    <property type="entry name" value="beta-lactamase/transpeptidase-like"/>
    <property type="match status" value="1"/>
</dbReference>
<evidence type="ECO:0000256" key="5">
    <source>
        <dbReference type="ARBA" id="ARBA00012448"/>
    </source>
</evidence>
<reference evidence="32" key="1">
    <citation type="submission" date="2015-08" db="EMBL/GenBank/DDBJ databases">
        <title>Complete Genome Sequence of Azospirillum thiophilum BV-S.</title>
        <authorList>
            <person name="Fomenkov A."/>
            <person name="Vincze T."/>
            <person name="Grabovich M."/>
            <person name="Dubinina G."/>
            <person name="Orlova M."/>
            <person name="Belousova E."/>
            <person name="Roberts R.J."/>
        </authorList>
    </citation>
    <scope>NUCLEOTIDE SEQUENCE [LARGE SCALE GENOMIC DNA]</scope>
    <source>
        <strain evidence="32">BV-S</strain>
    </source>
</reference>
<name>A0AAC8VUN1_9PROT</name>
<evidence type="ECO:0000256" key="17">
    <source>
        <dbReference type="ARBA" id="ARBA00022984"/>
    </source>
</evidence>
<evidence type="ECO:0000256" key="1">
    <source>
        <dbReference type="ARBA" id="ARBA00004249"/>
    </source>
</evidence>
<dbReference type="Proteomes" id="UP000069935">
    <property type="component" value="Chromosome 1"/>
</dbReference>
<keyword evidence="9" id="KW-0121">Carboxypeptidase</keyword>
<dbReference type="RefSeq" id="WP_045581774.1">
    <property type="nucleotide sequence ID" value="NZ_CP012401.1"/>
</dbReference>
<evidence type="ECO:0000256" key="26">
    <source>
        <dbReference type="ARBA" id="ARBA00060592"/>
    </source>
</evidence>
<dbReference type="GO" id="GO:0008955">
    <property type="term" value="F:peptidoglycan glycosyltransferase activity"/>
    <property type="evidence" value="ECO:0007669"/>
    <property type="project" value="UniProtKB-EC"/>
</dbReference>
<feature type="region of interest" description="Disordered" evidence="27">
    <location>
        <begin position="791"/>
        <end position="847"/>
    </location>
</feature>
<dbReference type="GO" id="GO:0071555">
    <property type="term" value="P:cell wall organization"/>
    <property type="evidence" value="ECO:0007669"/>
    <property type="project" value="UniProtKB-KW"/>
</dbReference>
<keyword evidence="13" id="KW-0812">Transmembrane</keyword>
<dbReference type="GO" id="GO:0008658">
    <property type="term" value="F:penicillin binding"/>
    <property type="evidence" value="ECO:0007669"/>
    <property type="project" value="InterPro"/>
</dbReference>
<feature type="domain" description="Glycosyl transferase family 51" evidence="29">
    <location>
        <begin position="55"/>
        <end position="232"/>
    </location>
</feature>
<dbReference type="InterPro" id="IPR001264">
    <property type="entry name" value="Glyco_trans_51"/>
</dbReference>
<dbReference type="Gene3D" id="3.40.710.10">
    <property type="entry name" value="DD-peptidase/beta-lactamase superfamily"/>
    <property type="match status" value="2"/>
</dbReference>
<evidence type="ECO:0000256" key="13">
    <source>
        <dbReference type="ARBA" id="ARBA00022692"/>
    </source>
</evidence>
<evidence type="ECO:0000256" key="11">
    <source>
        <dbReference type="ARBA" id="ARBA00022676"/>
    </source>
</evidence>
<keyword evidence="11" id="KW-0328">Glycosyltransferase</keyword>
<comment type="similarity">
    <text evidence="3">In the C-terminal section; belongs to the transpeptidase family.</text>
</comment>
<evidence type="ECO:0000256" key="2">
    <source>
        <dbReference type="ARBA" id="ARBA00004752"/>
    </source>
</evidence>
<dbReference type="KEGG" id="ati:AL072_01720"/>
<evidence type="ECO:0000313" key="32">
    <source>
        <dbReference type="Proteomes" id="UP000069935"/>
    </source>
</evidence>
<dbReference type="InterPro" id="IPR012340">
    <property type="entry name" value="NA-bd_OB-fold"/>
</dbReference>
<evidence type="ECO:0000256" key="16">
    <source>
        <dbReference type="ARBA" id="ARBA00022968"/>
    </source>
</evidence>
<evidence type="ECO:0000256" key="27">
    <source>
        <dbReference type="SAM" id="MobiDB-lite"/>
    </source>
</evidence>
<evidence type="ECO:0000256" key="4">
    <source>
        <dbReference type="ARBA" id="ARBA00007739"/>
    </source>
</evidence>
<evidence type="ECO:0000256" key="24">
    <source>
        <dbReference type="ARBA" id="ARBA00044770"/>
    </source>
</evidence>
<dbReference type="InterPro" id="IPR031376">
    <property type="entry name" value="PCB_OB"/>
</dbReference>
<dbReference type="InterPro" id="IPR023346">
    <property type="entry name" value="Lysozyme-like_dom_sf"/>
</dbReference>
<keyword evidence="10" id="KW-0645">Protease</keyword>
<comment type="pathway">
    <text evidence="2">Cell wall biogenesis; peptidoglycan biosynthesis.</text>
</comment>
<dbReference type="InterPro" id="IPR001460">
    <property type="entry name" value="PCN-bd_Tpept"/>
</dbReference>
<accession>A0AAC8VUN1</accession>
<proteinExistence type="inferred from homology"/>
<reference evidence="31 32" key="2">
    <citation type="journal article" date="2016" name="Genome Announc.">
        <title>Complete Genome Sequence of a Strain of Azospirillum thiophilum Isolated from a Sulfide Spring.</title>
        <authorList>
            <person name="Fomenkov A."/>
            <person name="Vincze T."/>
            <person name="Grabovich M."/>
            <person name="Anton B.P."/>
            <person name="Dubinina G."/>
            <person name="Orlova M."/>
            <person name="Belousova E."/>
            <person name="Roberts R.J."/>
        </authorList>
    </citation>
    <scope>NUCLEOTIDE SEQUENCE [LARGE SCALE GENOMIC DNA]</scope>
    <source>
        <strain evidence="31 32">BV-S</strain>
    </source>
</reference>
<dbReference type="GO" id="GO:0005886">
    <property type="term" value="C:plasma membrane"/>
    <property type="evidence" value="ECO:0007669"/>
    <property type="project" value="UniProtKB-SubCell"/>
</dbReference>
<evidence type="ECO:0000259" key="28">
    <source>
        <dbReference type="Pfam" id="PF00905"/>
    </source>
</evidence>
<evidence type="ECO:0000256" key="12">
    <source>
        <dbReference type="ARBA" id="ARBA00022679"/>
    </source>
</evidence>
<keyword evidence="14" id="KW-0378">Hydrolase</keyword>
<evidence type="ECO:0000256" key="14">
    <source>
        <dbReference type="ARBA" id="ARBA00022801"/>
    </source>
</evidence>
<evidence type="ECO:0000256" key="22">
    <source>
        <dbReference type="ARBA" id="ARBA00023316"/>
    </source>
</evidence>
<keyword evidence="21" id="KW-0511">Multifunctional enzyme</keyword>
<keyword evidence="16" id="KW-0735">Signal-anchor</keyword>
<dbReference type="GO" id="GO:0009252">
    <property type="term" value="P:peptidoglycan biosynthetic process"/>
    <property type="evidence" value="ECO:0007669"/>
    <property type="project" value="UniProtKB-KW"/>
</dbReference>
<dbReference type="NCBIfam" id="TIGR02074">
    <property type="entry name" value="PBP_1a_fam"/>
    <property type="match status" value="1"/>
</dbReference>
<evidence type="ECO:0000259" key="29">
    <source>
        <dbReference type="Pfam" id="PF00912"/>
    </source>
</evidence>
<evidence type="ECO:0000256" key="21">
    <source>
        <dbReference type="ARBA" id="ARBA00023268"/>
    </source>
</evidence>
<protein>
    <recommendedName>
        <fullName evidence="6">Penicillin-binding protein 1A</fullName>
        <ecNumber evidence="24">2.4.99.28</ecNumber>
        <ecNumber evidence="5">3.4.16.4</ecNumber>
    </recommendedName>
</protein>
<dbReference type="PANTHER" id="PTHR32282">
    <property type="entry name" value="BINDING PROTEIN TRANSPEPTIDASE, PUTATIVE-RELATED"/>
    <property type="match status" value="1"/>
</dbReference>
<dbReference type="GO" id="GO:0006508">
    <property type="term" value="P:proteolysis"/>
    <property type="evidence" value="ECO:0007669"/>
    <property type="project" value="UniProtKB-KW"/>
</dbReference>
<dbReference type="GO" id="GO:0030288">
    <property type="term" value="C:outer membrane-bounded periplasmic space"/>
    <property type="evidence" value="ECO:0007669"/>
    <property type="project" value="TreeGrafter"/>
</dbReference>
<dbReference type="GO" id="GO:0046677">
    <property type="term" value="P:response to antibiotic"/>
    <property type="evidence" value="ECO:0007669"/>
    <property type="project" value="UniProtKB-KW"/>
</dbReference>
<comment type="catalytic activity">
    <reaction evidence="25">
        <text>[GlcNAc-(1-&gt;4)-Mur2Ac(oyl-L-Ala-gamma-D-Glu-L-Lys-D-Ala-D-Ala)](n)-di-trans,octa-cis-undecaprenyl diphosphate + beta-D-GlcNAc-(1-&gt;4)-Mur2Ac(oyl-L-Ala-gamma-D-Glu-L-Lys-D-Ala-D-Ala)-di-trans,octa-cis-undecaprenyl diphosphate = [GlcNAc-(1-&gt;4)-Mur2Ac(oyl-L-Ala-gamma-D-Glu-L-Lys-D-Ala-D-Ala)](n+1)-di-trans,octa-cis-undecaprenyl diphosphate + di-trans,octa-cis-undecaprenyl diphosphate + H(+)</text>
        <dbReference type="Rhea" id="RHEA:23708"/>
        <dbReference type="Rhea" id="RHEA-COMP:9602"/>
        <dbReference type="Rhea" id="RHEA-COMP:9603"/>
        <dbReference type="ChEBI" id="CHEBI:15378"/>
        <dbReference type="ChEBI" id="CHEBI:58405"/>
        <dbReference type="ChEBI" id="CHEBI:60033"/>
        <dbReference type="ChEBI" id="CHEBI:78435"/>
        <dbReference type="EC" id="2.4.99.28"/>
    </reaction>
</comment>
<keyword evidence="15" id="KW-0133">Cell shape</keyword>
<evidence type="ECO:0000256" key="25">
    <source>
        <dbReference type="ARBA" id="ARBA00049902"/>
    </source>
</evidence>
<evidence type="ECO:0000256" key="19">
    <source>
        <dbReference type="ARBA" id="ARBA00023136"/>
    </source>
</evidence>
<dbReference type="Pfam" id="PF00912">
    <property type="entry name" value="Transgly"/>
    <property type="match status" value="1"/>
</dbReference>
<evidence type="ECO:0000256" key="20">
    <source>
        <dbReference type="ARBA" id="ARBA00023251"/>
    </source>
</evidence>
<dbReference type="EC" id="2.4.99.28" evidence="24"/>
<dbReference type="InterPro" id="IPR050396">
    <property type="entry name" value="Glycosyltr_51/Transpeptidase"/>
</dbReference>
<evidence type="ECO:0000256" key="7">
    <source>
        <dbReference type="ARBA" id="ARBA00022475"/>
    </source>
</evidence>
<dbReference type="Gene3D" id="1.10.3810.10">
    <property type="entry name" value="Biosynthetic peptidoglycan transglycosylase-like"/>
    <property type="match status" value="1"/>
</dbReference>